<comment type="caution">
    <text evidence="1">The sequence shown here is derived from an EMBL/GenBank/DDBJ whole genome shotgun (WGS) entry which is preliminary data.</text>
</comment>
<keyword evidence="2" id="KW-1185">Reference proteome</keyword>
<sequence>MADRDGDGTAHTPGWSAEVLRYLCEEAGVTAVGHEQTDTDPGRATTVGDFSLERYVLERDRWQIEMPANLHDVPEAGALIVATWPKPLGGSGFPARVFALHEQTPV</sequence>
<dbReference type="GO" id="GO:0019441">
    <property type="term" value="P:L-tryptophan catabolic process to kynurenine"/>
    <property type="evidence" value="ECO:0007669"/>
    <property type="project" value="InterPro"/>
</dbReference>
<dbReference type="Gene3D" id="3.50.30.50">
    <property type="entry name" value="Putative cyclase"/>
    <property type="match status" value="1"/>
</dbReference>
<reference evidence="1" key="1">
    <citation type="journal article" date="2014" name="Int. J. Syst. Evol. Microbiol.">
        <title>Complete genome sequence of Corynebacterium casei LMG S-19264T (=DSM 44701T), isolated from a smear-ripened cheese.</title>
        <authorList>
            <consortium name="US DOE Joint Genome Institute (JGI-PGF)"/>
            <person name="Walter F."/>
            <person name="Albersmeier A."/>
            <person name="Kalinowski J."/>
            <person name="Ruckert C."/>
        </authorList>
    </citation>
    <scope>NUCLEOTIDE SEQUENCE</scope>
    <source>
        <strain evidence="1">JCM 5069</strain>
    </source>
</reference>
<dbReference type="SUPFAM" id="SSF102198">
    <property type="entry name" value="Putative cyclase"/>
    <property type="match status" value="1"/>
</dbReference>
<protein>
    <recommendedName>
        <fullName evidence="3">Cyclase</fullName>
    </recommendedName>
</protein>
<dbReference type="EMBL" id="BNCD01000001">
    <property type="protein sequence ID" value="GHH69688.1"/>
    <property type="molecule type" value="Genomic_DNA"/>
</dbReference>
<dbReference type="Proteomes" id="UP000603708">
    <property type="component" value="Unassembled WGS sequence"/>
</dbReference>
<evidence type="ECO:0000313" key="2">
    <source>
        <dbReference type="Proteomes" id="UP000603708"/>
    </source>
</evidence>
<dbReference type="InterPro" id="IPR037175">
    <property type="entry name" value="KFase_sf"/>
</dbReference>
<evidence type="ECO:0008006" key="3">
    <source>
        <dbReference type="Google" id="ProtNLM"/>
    </source>
</evidence>
<accession>A0A919KRG6</accession>
<reference evidence="1" key="2">
    <citation type="submission" date="2020-09" db="EMBL/GenBank/DDBJ databases">
        <authorList>
            <person name="Sun Q."/>
            <person name="Ohkuma M."/>
        </authorList>
    </citation>
    <scope>NUCLEOTIDE SEQUENCE</scope>
    <source>
        <strain evidence="1">JCM 5069</strain>
    </source>
</reference>
<dbReference type="GO" id="GO:0004061">
    <property type="term" value="F:arylformamidase activity"/>
    <property type="evidence" value="ECO:0007669"/>
    <property type="project" value="InterPro"/>
</dbReference>
<dbReference type="AlphaFoldDB" id="A0A919KRG6"/>
<organism evidence="1 2">
    <name type="scientific">Streptomyces sulfonofaciens</name>
    <dbReference type="NCBI Taxonomy" id="68272"/>
    <lineage>
        <taxon>Bacteria</taxon>
        <taxon>Bacillati</taxon>
        <taxon>Actinomycetota</taxon>
        <taxon>Actinomycetes</taxon>
        <taxon>Kitasatosporales</taxon>
        <taxon>Streptomycetaceae</taxon>
        <taxon>Streptomyces</taxon>
    </lineage>
</organism>
<evidence type="ECO:0000313" key="1">
    <source>
        <dbReference type="EMBL" id="GHH69688.1"/>
    </source>
</evidence>
<proteinExistence type="predicted"/>
<name>A0A919KRG6_9ACTN</name>
<gene>
    <name evidence="1" type="ORF">GCM10018793_02500</name>
</gene>